<dbReference type="AlphaFoldDB" id="A0AA38RUY4"/>
<dbReference type="GO" id="GO:0005509">
    <property type="term" value="F:calcium ion binding"/>
    <property type="evidence" value="ECO:0007669"/>
    <property type="project" value="InterPro"/>
</dbReference>
<evidence type="ECO:0000313" key="5">
    <source>
        <dbReference type="EMBL" id="KAJ9151095.1"/>
    </source>
</evidence>
<keyword evidence="2" id="KW-0964">Secreted</keyword>
<dbReference type="GO" id="GO:0004623">
    <property type="term" value="F:phospholipase A2 activity"/>
    <property type="evidence" value="ECO:0007669"/>
    <property type="project" value="InterPro"/>
</dbReference>
<keyword evidence="6" id="KW-1185">Reference proteome</keyword>
<feature type="signal peptide" evidence="4">
    <location>
        <begin position="1"/>
        <end position="16"/>
    </location>
</feature>
<feature type="region of interest" description="Disordered" evidence="3">
    <location>
        <begin position="77"/>
        <end position="108"/>
    </location>
</feature>
<dbReference type="Gene3D" id="1.20.90.10">
    <property type="entry name" value="Phospholipase A2 domain"/>
    <property type="match status" value="1"/>
</dbReference>
<keyword evidence="4" id="KW-0732">Signal</keyword>
<dbReference type="PROSITE" id="PS00118">
    <property type="entry name" value="PA2_HIS"/>
    <property type="match status" value="1"/>
</dbReference>
<feature type="compositionally biased region" description="Polar residues" evidence="3">
    <location>
        <begin position="77"/>
        <end position="94"/>
    </location>
</feature>
<dbReference type="InterPro" id="IPR036444">
    <property type="entry name" value="PLipase_A2_dom_sf"/>
</dbReference>
<dbReference type="PANTHER" id="PTHR12824">
    <property type="entry name" value="GROUP XII SECRETORY PHOSPHOLIPASE A2 FAMILY MEMBER"/>
    <property type="match status" value="1"/>
</dbReference>
<dbReference type="SUPFAM" id="SSF49785">
    <property type="entry name" value="Galactose-binding domain-like"/>
    <property type="match status" value="1"/>
</dbReference>
<sequence>MKFILLTAGLVRGALAAVAVAPRACDGDNCGRAVRATQFGPATSAARLAACNSYLRVTVTPEASTVYITMTDSATITVSGSQPTDSPESGSALNKRQDPSAVERRQAADATKKIPAYASPCSSAAAYSSACSCFGAKVSTFTEDPDTVTSVLTVTSTRTIQDSPPRSASSDSGSVTLEPPPKDFTATYTWEEATLPTFNSMTEPIPMPSPTHVEPKCMIEAADLTNTEFYLLDQRVGYLFNRGDRPGPPVAPTTEEEARIKSDPANFHPPVYKFEKPAGAPAGLYDLALVDGDKTLYIAMKGTAGEVIFTDASTNGVVKARLLTTMFGVTCKGYLIAKQGDTVYNWKALDDSTGTKLTTAVNGQQATDTIVLLAKDEADVQLKRRSYATQDPLPRCESDRTTINYPVEVIAQLKRGARGNNPNGCGPNNGIDWVPDWSFGRCCDAHDNCYDDCGKTFGQCNGDFYSCMHGKCAELDDIWNFWLRPACEAMAAFYYAVVQNGGQDAFHQANKERCECVCPNTAQGLSQSLCQTTKPDANCLVTGGDDNKNCGGCGWECPSKTHCSRGNCACDSDTCGNLCLNLLTHPRNCGRCGNVCKSGYCWQGACYDPPAEPDVCYPVEGIANGDFSSGLAGWGVGYPEWGSIMAFGLGSTGATIMYTLGAGTASFSQDVRLCEGTSYELDFSATRQAARKSCSFSIQIGELSIASRSFQNAALTTIAYGPYTVPALKEGDPRTYMDGAYLKAPLYIAINCDAGETIEVNEFSLHMA</sequence>
<dbReference type="GO" id="GO:0006644">
    <property type="term" value="P:phospholipid metabolic process"/>
    <property type="evidence" value="ECO:0007669"/>
    <property type="project" value="InterPro"/>
</dbReference>
<evidence type="ECO:0000256" key="2">
    <source>
        <dbReference type="ARBA" id="ARBA00022525"/>
    </source>
</evidence>
<dbReference type="InterPro" id="IPR033113">
    <property type="entry name" value="PLA2_histidine"/>
</dbReference>
<comment type="subcellular location">
    <subcellularLocation>
        <location evidence="1">Secreted</location>
    </subcellularLocation>
</comment>
<organism evidence="5 6">
    <name type="scientific">Coniochaeta hoffmannii</name>
    <dbReference type="NCBI Taxonomy" id="91930"/>
    <lineage>
        <taxon>Eukaryota</taxon>
        <taxon>Fungi</taxon>
        <taxon>Dikarya</taxon>
        <taxon>Ascomycota</taxon>
        <taxon>Pezizomycotina</taxon>
        <taxon>Sordariomycetes</taxon>
        <taxon>Sordariomycetidae</taxon>
        <taxon>Coniochaetales</taxon>
        <taxon>Coniochaetaceae</taxon>
        <taxon>Coniochaeta</taxon>
    </lineage>
</organism>
<feature type="chain" id="PRO_5041423652" description="Phospholipase A2" evidence="4">
    <location>
        <begin position="17"/>
        <end position="768"/>
    </location>
</feature>
<evidence type="ECO:0000313" key="6">
    <source>
        <dbReference type="Proteomes" id="UP001174691"/>
    </source>
</evidence>
<dbReference type="GO" id="GO:0016042">
    <property type="term" value="P:lipid catabolic process"/>
    <property type="evidence" value="ECO:0007669"/>
    <property type="project" value="InterPro"/>
</dbReference>
<evidence type="ECO:0000256" key="3">
    <source>
        <dbReference type="SAM" id="MobiDB-lite"/>
    </source>
</evidence>
<gene>
    <name evidence="5" type="ORF">NKR19_g5040</name>
</gene>
<feature type="region of interest" description="Disordered" evidence="3">
    <location>
        <begin position="155"/>
        <end position="183"/>
    </location>
</feature>
<protein>
    <recommendedName>
        <fullName evidence="7">Phospholipase A2</fullName>
    </recommendedName>
</protein>
<comment type="caution">
    <text evidence="5">The sequence shown here is derived from an EMBL/GenBank/DDBJ whole genome shotgun (WGS) entry which is preliminary data.</text>
</comment>
<dbReference type="Pfam" id="PF06951">
    <property type="entry name" value="PLA2G12"/>
    <property type="match status" value="1"/>
</dbReference>
<evidence type="ECO:0008006" key="7">
    <source>
        <dbReference type="Google" id="ProtNLM"/>
    </source>
</evidence>
<dbReference type="Proteomes" id="UP001174691">
    <property type="component" value="Unassembled WGS sequence"/>
</dbReference>
<dbReference type="SUPFAM" id="SSF48619">
    <property type="entry name" value="Phospholipase A2, PLA2"/>
    <property type="match status" value="1"/>
</dbReference>
<dbReference type="GO" id="GO:0050482">
    <property type="term" value="P:arachidonate secretion"/>
    <property type="evidence" value="ECO:0007669"/>
    <property type="project" value="InterPro"/>
</dbReference>
<dbReference type="EMBL" id="JANBVN010000066">
    <property type="protein sequence ID" value="KAJ9151095.1"/>
    <property type="molecule type" value="Genomic_DNA"/>
</dbReference>
<dbReference type="GO" id="GO:0005576">
    <property type="term" value="C:extracellular region"/>
    <property type="evidence" value="ECO:0007669"/>
    <property type="project" value="UniProtKB-SubCell"/>
</dbReference>
<reference evidence="5" key="1">
    <citation type="submission" date="2022-07" db="EMBL/GenBank/DDBJ databases">
        <title>Fungi with potential for degradation of polypropylene.</title>
        <authorList>
            <person name="Gostincar C."/>
        </authorList>
    </citation>
    <scope>NUCLEOTIDE SEQUENCE</scope>
    <source>
        <strain evidence="5">EXF-13287</strain>
    </source>
</reference>
<feature type="compositionally biased region" description="Basic and acidic residues" evidence="3">
    <location>
        <begin position="95"/>
        <end position="108"/>
    </location>
</feature>
<accession>A0AA38RUY4</accession>
<dbReference type="InterPro" id="IPR010711">
    <property type="entry name" value="PLA2G12"/>
</dbReference>
<feature type="compositionally biased region" description="Low complexity" evidence="3">
    <location>
        <begin position="155"/>
        <end position="174"/>
    </location>
</feature>
<dbReference type="PANTHER" id="PTHR12824:SF8">
    <property type="entry name" value="GXIVSPLA2, ISOFORM A"/>
    <property type="match status" value="1"/>
</dbReference>
<evidence type="ECO:0000256" key="1">
    <source>
        <dbReference type="ARBA" id="ARBA00004613"/>
    </source>
</evidence>
<proteinExistence type="predicted"/>
<name>A0AA38RUY4_9PEZI</name>
<dbReference type="InterPro" id="IPR008979">
    <property type="entry name" value="Galactose-bd-like_sf"/>
</dbReference>
<evidence type="ECO:0000256" key="4">
    <source>
        <dbReference type="SAM" id="SignalP"/>
    </source>
</evidence>